<dbReference type="PROSITE" id="PS50862">
    <property type="entry name" value="AA_TRNA_LIGASE_II"/>
    <property type="match status" value="1"/>
</dbReference>
<evidence type="ECO:0000259" key="9">
    <source>
        <dbReference type="PROSITE" id="PS50862"/>
    </source>
</evidence>
<dbReference type="EMBL" id="QXIX01000061">
    <property type="protein sequence ID" value="RIE11541.1"/>
    <property type="molecule type" value="Genomic_DNA"/>
</dbReference>
<comment type="pathway">
    <text evidence="7">Amino-acid biosynthesis; L-asparagine biosynthesis; L-asparagine from L-aspartate (ammonia route): step 1/1.</text>
</comment>
<dbReference type="InterPro" id="IPR006195">
    <property type="entry name" value="aa-tRNA-synth_II"/>
</dbReference>
<dbReference type="GO" id="GO:0005524">
    <property type="term" value="F:ATP binding"/>
    <property type="evidence" value="ECO:0007669"/>
    <property type="project" value="UniProtKB-UniRule"/>
</dbReference>
<dbReference type="PANTHER" id="PTHR30073">
    <property type="entry name" value="ASPARTATE--AMMONIA LIGASE"/>
    <property type="match status" value="1"/>
</dbReference>
<dbReference type="UniPathway" id="UPA00134">
    <property type="reaction ID" value="UER00194"/>
</dbReference>
<evidence type="ECO:0000256" key="5">
    <source>
        <dbReference type="ARBA" id="ARBA00022840"/>
    </source>
</evidence>
<keyword evidence="3 7" id="KW-0028">Amino-acid biosynthesis</keyword>
<evidence type="ECO:0000313" key="11">
    <source>
        <dbReference type="EMBL" id="RIE12309.1"/>
    </source>
</evidence>
<accession>A0A398DF77</accession>
<keyword evidence="5 7" id="KW-0067">ATP-binding</keyword>
<dbReference type="HAMAP" id="MF_00555">
    <property type="entry name" value="AsnA"/>
    <property type="match status" value="1"/>
</dbReference>
<evidence type="ECO:0000256" key="7">
    <source>
        <dbReference type="HAMAP-Rule" id="MF_00555"/>
    </source>
</evidence>
<dbReference type="GO" id="GO:0005829">
    <property type="term" value="C:cytosol"/>
    <property type="evidence" value="ECO:0007669"/>
    <property type="project" value="TreeGrafter"/>
</dbReference>
<reference evidence="12 13" key="1">
    <citation type="submission" date="2018-09" db="EMBL/GenBank/DDBJ databases">
        <title>Discovery and Ecogenomic Context for Candidatus Cryosericales, a Global Caldiserica Order Active in Thawing Permafrost.</title>
        <authorList>
            <person name="Martinez M.A."/>
            <person name="Woodcroft B.J."/>
            <person name="Ignacio Espinoza J.C."/>
            <person name="Zayed A."/>
            <person name="Singleton C.M."/>
            <person name="Boyd J."/>
            <person name="Li Y.-F."/>
            <person name="Purvine S."/>
            <person name="Maughan H."/>
            <person name="Hodgkins S.B."/>
            <person name="Anderson D."/>
            <person name="Sederholm M."/>
            <person name="Temperton B."/>
            <person name="Saleska S.R."/>
            <person name="Tyson G.W."/>
            <person name="Rich V.I."/>
        </authorList>
    </citation>
    <scope>NUCLEOTIDE SEQUENCE [LARGE SCALE GENOMIC DNA]</scope>
    <source>
        <strain evidence="10 12">SMC2</strain>
        <strain evidence="11 13">SMC3</strain>
    </source>
</reference>
<evidence type="ECO:0000313" key="13">
    <source>
        <dbReference type="Proteomes" id="UP000266042"/>
    </source>
</evidence>
<dbReference type="NCBIfam" id="TIGR00669">
    <property type="entry name" value="asnA"/>
    <property type="match status" value="1"/>
</dbReference>
<keyword evidence="4 7" id="KW-0547">Nucleotide-binding</keyword>
<dbReference type="Pfam" id="PF03590">
    <property type="entry name" value="AsnA"/>
    <property type="match status" value="1"/>
</dbReference>
<dbReference type="Gene3D" id="3.30.930.10">
    <property type="entry name" value="Bira Bifunctional Protein, Domain 2"/>
    <property type="match status" value="1"/>
</dbReference>
<dbReference type="EMBL" id="QXIW01000031">
    <property type="protein sequence ID" value="RIE12309.1"/>
    <property type="molecule type" value="Genomic_DNA"/>
</dbReference>
<dbReference type="InterPro" id="IPR004618">
    <property type="entry name" value="AsnA"/>
</dbReference>
<evidence type="ECO:0000256" key="4">
    <source>
        <dbReference type="ARBA" id="ARBA00022741"/>
    </source>
</evidence>
<dbReference type="Proteomes" id="UP000266042">
    <property type="component" value="Unassembled WGS sequence"/>
</dbReference>
<comment type="subcellular location">
    <subcellularLocation>
        <location evidence="7">Cytoplasm</location>
    </subcellularLocation>
</comment>
<dbReference type="PANTHER" id="PTHR30073:SF5">
    <property type="entry name" value="ASPARTATE--AMMONIA LIGASE"/>
    <property type="match status" value="1"/>
</dbReference>
<name>A0A398DF77_9BACT</name>
<dbReference type="GO" id="GO:0070981">
    <property type="term" value="P:L-asparagine biosynthetic process"/>
    <property type="evidence" value="ECO:0007669"/>
    <property type="project" value="UniProtKB-UniRule"/>
</dbReference>
<comment type="similarity">
    <text evidence="7">Belongs to the class-II aminoacyl-tRNA synthetase family. AsnA subfamily.</text>
</comment>
<evidence type="ECO:0000256" key="8">
    <source>
        <dbReference type="NCBIfam" id="TIGR00669"/>
    </source>
</evidence>
<evidence type="ECO:0000256" key="1">
    <source>
        <dbReference type="ARBA" id="ARBA00022490"/>
    </source>
</evidence>
<comment type="caution">
    <text evidence="11">The sequence shown here is derived from an EMBL/GenBank/DDBJ whole genome shotgun (WGS) entry which is preliminary data.</text>
</comment>
<evidence type="ECO:0000313" key="10">
    <source>
        <dbReference type="EMBL" id="RIE11541.1"/>
    </source>
</evidence>
<evidence type="ECO:0000256" key="3">
    <source>
        <dbReference type="ARBA" id="ARBA00022605"/>
    </source>
</evidence>
<comment type="catalytic activity">
    <reaction evidence="7">
        <text>L-aspartate + NH4(+) + ATP = L-asparagine + AMP + diphosphate + H(+)</text>
        <dbReference type="Rhea" id="RHEA:11372"/>
        <dbReference type="ChEBI" id="CHEBI:15378"/>
        <dbReference type="ChEBI" id="CHEBI:28938"/>
        <dbReference type="ChEBI" id="CHEBI:29991"/>
        <dbReference type="ChEBI" id="CHEBI:30616"/>
        <dbReference type="ChEBI" id="CHEBI:33019"/>
        <dbReference type="ChEBI" id="CHEBI:58048"/>
        <dbReference type="ChEBI" id="CHEBI:456215"/>
        <dbReference type="EC" id="6.3.1.1"/>
    </reaction>
</comment>
<dbReference type="PIRSF" id="PIRSF001555">
    <property type="entry name" value="Asp_ammon_ligase"/>
    <property type="match status" value="1"/>
</dbReference>
<evidence type="ECO:0000313" key="12">
    <source>
        <dbReference type="Proteomes" id="UP000265724"/>
    </source>
</evidence>
<evidence type="ECO:0000256" key="2">
    <source>
        <dbReference type="ARBA" id="ARBA00022598"/>
    </source>
</evidence>
<dbReference type="EC" id="6.3.1.1" evidence="7 8"/>
<keyword evidence="2 7" id="KW-0436">Ligase</keyword>
<evidence type="ECO:0000256" key="6">
    <source>
        <dbReference type="ARBA" id="ARBA00022888"/>
    </source>
</evidence>
<dbReference type="AlphaFoldDB" id="A0A398DF77"/>
<proteinExistence type="inferred from homology"/>
<dbReference type="Proteomes" id="UP000265724">
    <property type="component" value="Unassembled WGS sequence"/>
</dbReference>
<sequence length="355" mass="39008">METETAQTYISGSLCLPEGYSPALSLRETEQAIKFIKDTFQSGLAAALNLARVSAPLCVTAVSGLNDHLNGVETPVRFSIRSIGEDVEIVQSLAKWKRAALADYGFGHGEGLYTDMNAIRPDETLDNLHSVYVDQWDWERVINADERTVPFLEGVVRDIYGVLLRTNRLVRERYPSVPALELPDELVFVRSEDLESDDPDHTPQERVDRICRESGAVFVIGIGAPLLSGVPQDGRAADYDDWSTPTDETHHGLNGDLFIWNPVLGCAFELSSMGIRVDPSALLRQLKTRGELANRDLPYHRRLLAGDLPLTIGGGIGQSRLCMLLLHTAHIGEVQSGVWSGAMRSACFTAGIPLL</sequence>
<organism evidence="11 13">
    <name type="scientific">Candidatus Cryosericum hinesii</name>
    <dbReference type="NCBI Taxonomy" id="2290915"/>
    <lineage>
        <taxon>Bacteria</taxon>
        <taxon>Pseudomonadati</taxon>
        <taxon>Caldisericota/Cryosericota group</taxon>
        <taxon>Candidatus Cryosericota</taxon>
        <taxon>Candidatus Cryosericia</taxon>
        <taxon>Candidatus Cryosericales</taxon>
        <taxon>Candidatus Cryosericaceae</taxon>
        <taxon>Candidatus Cryosericum</taxon>
    </lineage>
</organism>
<keyword evidence="1 7" id="KW-0963">Cytoplasm</keyword>
<dbReference type="SUPFAM" id="SSF55681">
    <property type="entry name" value="Class II aaRS and biotin synthetases"/>
    <property type="match status" value="1"/>
</dbReference>
<feature type="domain" description="Aminoacyl-transfer RNA synthetases class-II family profile" evidence="9">
    <location>
        <begin position="110"/>
        <end position="353"/>
    </location>
</feature>
<gene>
    <name evidence="7" type="primary">asnA</name>
    <name evidence="10" type="ORF">SMC2_08850</name>
    <name evidence="11" type="ORF">SMC3_06780</name>
</gene>
<dbReference type="GO" id="GO:0004071">
    <property type="term" value="F:aspartate-ammonia ligase activity"/>
    <property type="evidence" value="ECO:0007669"/>
    <property type="project" value="UniProtKB-UniRule"/>
</dbReference>
<keyword evidence="6 7" id="KW-0061">Asparagine biosynthesis</keyword>
<protein>
    <recommendedName>
        <fullName evidence="7 8">Aspartate--ammonia ligase</fullName>
        <ecNumber evidence="7 8">6.3.1.1</ecNumber>
    </recommendedName>
    <alternativeName>
        <fullName evidence="7">Asparagine synthetase A</fullName>
    </alternativeName>
</protein>
<dbReference type="InterPro" id="IPR045864">
    <property type="entry name" value="aa-tRNA-synth_II/BPL/LPL"/>
</dbReference>
<keyword evidence="12" id="KW-1185">Reference proteome</keyword>